<dbReference type="Pfam" id="PF13516">
    <property type="entry name" value="LRR_6"/>
    <property type="match status" value="1"/>
</dbReference>
<feature type="region of interest" description="Disordered" evidence="1">
    <location>
        <begin position="43"/>
        <end position="75"/>
    </location>
</feature>
<dbReference type="SUPFAM" id="SSF48208">
    <property type="entry name" value="Six-hairpin glycosidases"/>
    <property type="match status" value="1"/>
</dbReference>
<dbReference type="PANTHER" id="PTHR13318">
    <property type="entry name" value="PARTNER OF PAIRED, ISOFORM B-RELATED"/>
    <property type="match status" value="1"/>
</dbReference>
<dbReference type="AlphaFoldDB" id="A0A7J6R5K0"/>
<dbReference type="EMBL" id="JABANO010027994">
    <property type="protein sequence ID" value="KAF4715928.1"/>
    <property type="molecule type" value="Genomic_DNA"/>
</dbReference>
<evidence type="ECO:0000256" key="1">
    <source>
        <dbReference type="SAM" id="MobiDB-lite"/>
    </source>
</evidence>
<dbReference type="GO" id="GO:0005975">
    <property type="term" value="P:carbohydrate metabolic process"/>
    <property type="evidence" value="ECO:0007669"/>
    <property type="project" value="InterPro"/>
</dbReference>
<dbReference type="GO" id="GO:0019005">
    <property type="term" value="C:SCF ubiquitin ligase complex"/>
    <property type="evidence" value="ECO:0007669"/>
    <property type="project" value="TreeGrafter"/>
</dbReference>
<dbReference type="Proteomes" id="UP000553632">
    <property type="component" value="Unassembled WGS sequence"/>
</dbReference>
<dbReference type="SMART" id="SM00367">
    <property type="entry name" value="LRR_CC"/>
    <property type="match status" value="4"/>
</dbReference>
<feature type="region of interest" description="Disordered" evidence="1">
    <location>
        <begin position="1"/>
        <end position="24"/>
    </location>
</feature>
<organism evidence="2 3">
    <name type="scientific">Perkinsus olseni</name>
    <name type="common">Perkinsus atlanticus</name>
    <dbReference type="NCBI Taxonomy" id="32597"/>
    <lineage>
        <taxon>Eukaryota</taxon>
        <taxon>Sar</taxon>
        <taxon>Alveolata</taxon>
        <taxon>Perkinsozoa</taxon>
        <taxon>Perkinsea</taxon>
        <taxon>Perkinsida</taxon>
        <taxon>Perkinsidae</taxon>
        <taxon>Perkinsus</taxon>
    </lineage>
</organism>
<dbReference type="SUPFAM" id="SSF52047">
    <property type="entry name" value="RNI-like"/>
    <property type="match status" value="1"/>
</dbReference>
<comment type="caution">
    <text evidence="2">The sequence shown here is derived from an EMBL/GenBank/DDBJ whole genome shotgun (WGS) entry which is preliminary data.</text>
</comment>
<proteinExistence type="predicted"/>
<gene>
    <name evidence="2" type="ORF">FOZ63_018072</name>
</gene>
<reference evidence="2 3" key="1">
    <citation type="submission" date="2020-04" db="EMBL/GenBank/DDBJ databases">
        <title>Perkinsus olseni comparative genomics.</title>
        <authorList>
            <person name="Bogema D.R."/>
        </authorList>
    </citation>
    <scope>NUCLEOTIDE SEQUENCE [LARGE SCALE GENOMIC DNA]</scope>
    <source>
        <strain evidence="2 3">ATCC PRA-207</strain>
    </source>
</reference>
<dbReference type="GO" id="GO:0031146">
    <property type="term" value="P:SCF-dependent proteasomal ubiquitin-dependent protein catabolic process"/>
    <property type="evidence" value="ECO:0007669"/>
    <property type="project" value="TreeGrafter"/>
</dbReference>
<protein>
    <submittedName>
        <fullName evidence="2">Uncharacterized protein</fullName>
    </submittedName>
</protein>
<dbReference type="InterPro" id="IPR012341">
    <property type="entry name" value="6hp_glycosidase-like_sf"/>
</dbReference>
<dbReference type="Gene3D" id="1.50.10.10">
    <property type="match status" value="1"/>
</dbReference>
<accession>A0A7J6R5K0</accession>
<dbReference type="InterPro" id="IPR001611">
    <property type="entry name" value="Leu-rich_rpt"/>
</dbReference>
<dbReference type="InterPro" id="IPR008928">
    <property type="entry name" value="6-hairpin_glycosidase_sf"/>
</dbReference>
<dbReference type="Gene3D" id="3.80.10.10">
    <property type="entry name" value="Ribonuclease Inhibitor"/>
    <property type="match status" value="3"/>
</dbReference>
<evidence type="ECO:0000313" key="3">
    <source>
        <dbReference type="Proteomes" id="UP000553632"/>
    </source>
</evidence>
<dbReference type="InterPro" id="IPR006553">
    <property type="entry name" value="Leu-rich_rpt_Cys-con_subtyp"/>
</dbReference>
<evidence type="ECO:0000313" key="2">
    <source>
        <dbReference type="EMBL" id="KAF4715928.1"/>
    </source>
</evidence>
<sequence length="570" mass="63352">MFVTYTHAPPPPPTGEEEWPSYKDGLSPGLSFDDDLRFLTLAEDDDDDSGGYNGVDGADREWAHQQGLSDDSRDSYGRPRVHTFTSVLCWAACDRLQRVAEHLHWVEKSKMWGAYARHLLNEIWKHAWNRKRQALTAYWGGERVGPSILRLAEIGFVSSTDWRFASSVVAFEQDAPLYCCSKGAMNRPSEDKKRSTPHELGNALLSSPSATYLTSTLLWYAEALRSTGRDSDARTIFHSLCAASTECGLLSESIDLQNCTLWEASTVNSEFAAAVSRRLQRIESASVLQAIAGQPSVSERVTDCTLHFCQEDLSSVIAEMNLGQLKHLDLSACQWLDDAAVTGLSHHTGSLEYLDLYWSAAIKSDTALCHLIRANRGLRYLSLSGVKATTDRVVMAACSQPGRAMLETLDLTRCPRITDASLMAIGSSYGGSLKVLRLYATTQLSDDGYSALKNLRCLEVLDLCGHINLPSSAAREFLQCMPNLKRLNLTWCKQTDDSVMETIGNYNTRARWLSVFGAKNLTKRSLDAVSGLTLTHCDFRGIPNLSDYTLGDCKGLRELFPRLREWILFS</sequence>
<dbReference type="InterPro" id="IPR032675">
    <property type="entry name" value="LRR_dom_sf"/>
</dbReference>
<dbReference type="PANTHER" id="PTHR13318:SF95">
    <property type="entry name" value="F-BOX PROTEIN YLR352W"/>
    <property type="match status" value="1"/>
</dbReference>
<keyword evidence="3" id="KW-1185">Reference proteome</keyword>
<name>A0A7J6R5K0_PEROL</name>